<evidence type="ECO:0000259" key="6">
    <source>
        <dbReference type="PROSITE" id="PS50893"/>
    </source>
</evidence>
<dbReference type="InterPro" id="IPR003593">
    <property type="entry name" value="AAA+_ATPase"/>
</dbReference>
<evidence type="ECO:0000256" key="3">
    <source>
        <dbReference type="ARBA" id="ARBA00022840"/>
    </source>
</evidence>
<keyword evidence="4" id="KW-1278">Translocase</keyword>
<name>A0AAV2VP90_9VIBR</name>
<evidence type="ECO:0000313" key="7">
    <source>
        <dbReference type="EMBL" id="CCO46509.1"/>
    </source>
</evidence>
<sequence length="250" mass="28118">MLHCHNLSVQLQQALVLHPLDLEIQRNERWVIIGRNGSGKTSLLKAIANLLPFTGDVTFNQKSLSRMKHEEKAKLISYVPQHSNVDDRLTLREYIRLTSSPPLPSQPFIETVTRALKIDSLLDKRLGQLSGGQKQRAHIARALCQKTEFMVLDEPLNHLDPCAQGEALSLLKQKNTTLICSLHDITLAAKFATHIAILERGRLIAKGRSETLLSQQQLQSIFDVDVIHATNTRTLNTSPFLDIELVQRTT</sequence>
<comment type="caution">
    <text evidence="7">The sequence shown here is derived from an EMBL/GenBank/DDBJ whole genome shotgun (WGS) entry which is preliminary data.</text>
</comment>
<dbReference type="CDD" id="cd03214">
    <property type="entry name" value="ABC_Iron-Siderophores_B12_Hemin"/>
    <property type="match status" value="1"/>
</dbReference>
<dbReference type="SUPFAM" id="SSF52540">
    <property type="entry name" value="P-loop containing nucleoside triphosphate hydrolases"/>
    <property type="match status" value="1"/>
</dbReference>
<dbReference type="PANTHER" id="PTHR42794">
    <property type="entry name" value="HEMIN IMPORT ATP-BINDING PROTEIN HMUV"/>
    <property type="match status" value="1"/>
</dbReference>
<dbReference type="Proteomes" id="UP000018211">
    <property type="component" value="Unassembled WGS sequence"/>
</dbReference>
<dbReference type="GO" id="GO:0005524">
    <property type="term" value="F:ATP binding"/>
    <property type="evidence" value="ECO:0007669"/>
    <property type="project" value="UniProtKB-KW"/>
</dbReference>
<protein>
    <submittedName>
        <fullName evidence="7">ABC-type cobalamin/Fe3+-siderophores transport system, ATPase component</fullName>
    </submittedName>
</protein>
<keyword evidence="3" id="KW-0067">ATP-binding</keyword>
<keyword evidence="2" id="KW-0547">Nucleotide-binding</keyword>
<evidence type="ECO:0000256" key="4">
    <source>
        <dbReference type="ARBA" id="ARBA00022967"/>
    </source>
</evidence>
<dbReference type="EMBL" id="CAOF01000091">
    <property type="protein sequence ID" value="CCO46509.1"/>
    <property type="molecule type" value="Genomic_DNA"/>
</dbReference>
<dbReference type="AlphaFoldDB" id="A0AAV2VP90"/>
<gene>
    <name evidence="7" type="ORF">VIBNISOn1_1800003</name>
</gene>
<dbReference type="PANTHER" id="PTHR42794:SF1">
    <property type="entry name" value="HEMIN IMPORT ATP-BINDING PROTEIN HMUV"/>
    <property type="match status" value="1"/>
</dbReference>
<dbReference type="InterPro" id="IPR027417">
    <property type="entry name" value="P-loop_NTPase"/>
</dbReference>
<comment type="function">
    <text evidence="5">Part of the ABC transporter complex HmuTUV involved in hemin import. Responsible for energy coupling to the transport system.</text>
</comment>
<reference evidence="7 8" key="1">
    <citation type="journal article" date="2013" name="ISME J.">
        <title>Comparative genomics of pathogenic lineages of Vibrio nigripulchritudo identifies virulence-associated traits.</title>
        <authorList>
            <person name="Goudenege D."/>
            <person name="Labreuche Y."/>
            <person name="Krin E."/>
            <person name="Ansquer D."/>
            <person name="Mangenot S."/>
            <person name="Calteau A."/>
            <person name="Medigue C."/>
            <person name="Mazel D."/>
            <person name="Polz M.F."/>
            <person name="Le Roux F."/>
        </authorList>
    </citation>
    <scope>NUCLEOTIDE SEQUENCE [LARGE SCALE GENOMIC DNA]</scope>
    <source>
        <strain evidence="7 8">SOn1</strain>
    </source>
</reference>
<evidence type="ECO:0000256" key="5">
    <source>
        <dbReference type="ARBA" id="ARBA00037066"/>
    </source>
</evidence>
<accession>A0AAV2VP90</accession>
<evidence type="ECO:0000313" key="8">
    <source>
        <dbReference type="Proteomes" id="UP000018211"/>
    </source>
</evidence>
<evidence type="ECO:0000256" key="2">
    <source>
        <dbReference type="ARBA" id="ARBA00022741"/>
    </source>
</evidence>
<dbReference type="PROSITE" id="PS50893">
    <property type="entry name" value="ABC_TRANSPORTER_2"/>
    <property type="match status" value="1"/>
</dbReference>
<evidence type="ECO:0000256" key="1">
    <source>
        <dbReference type="ARBA" id="ARBA00022448"/>
    </source>
</evidence>
<organism evidence="7 8">
    <name type="scientific">Vibrio nigripulchritudo SOn1</name>
    <dbReference type="NCBI Taxonomy" id="1238450"/>
    <lineage>
        <taxon>Bacteria</taxon>
        <taxon>Pseudomonadati</taxon>
        <taxon>Pseudomonadota</taxon>
        <taxon>Gammaproteobacteria</taxon>
        <taxon>Vibrionales</taxon>
        <taxon>Vibrionaceae</taxon>
        <taxon>Vibrio</taxon>
    </lineage>
</organism>
<proteinExistence type="predicted"/>
<dbReference type="Gene3D" id="3.40.50.300">
    <property type="entry name" value="P-loop containing nucleotide triphosphate hydrolases"/>
    <property type="match status" value="1"/>
</dbReference>
<dbReference type="GO" id="GO:0016887">
    <property type="term" value="F:ATP hydrolysis activity"/>
    <property type="evidence" value="ECO:0007669"/>
    <property type="project" value="InterPro"/>
</dbReference>
<dbReference type="InterPro" id="IPR003439">
    <property type="entry name" value="ABC_transporter-like_ATP-bd"/>
</dbReference>
<feature type="domain" description="ABC transporter" evidence="6">
    <location>
        <begin position="2"/>
        <end position="225"/>
    </location>
</feature>
<dbReference type="SMART" id="SM00382">
    <property type="entry name" value="AAA"/>
    <property type="match status" value="1"/>
</dbReference>
<keyword evidence="1" id="KW-0813">Transport</keyword>
<dbReference type="Pfam" id="PF00005">
    <property type="entry name" value="ABC_tran"/>
    <property type="match status" value="1"/>
</dbReference>